<dbReference type="Proteomes" id="UP000016924">
    <property type="component" value="Unassembled WGS sequence"/>
</dbReference>
<dbReference type="RefSeq" id="XP_007779665.1">
    <property type="nucleotide sequence ID" value="XM_007781475.1"/>
</dbReference>
<accession>R7YR56</accession>
<evidence type="ECO:0000313" key="1">
    <source>
        <dbReference type="EMBL" id="EON64348.1"/>
    </source>
</evidence>
<keyword evidence="2" id="KW-1185">Reference proteome</keyword>
<dbReference type="GeneID" id="19900890"/>
<gene>
    <name evidence="1" type="ORF">W97_03579</name>
</gene>
<protein>
    <submittedName>
        <fullName evidence="1">Uncharacterized protein</fullName>
    </submittedName>
</protein>
<evidence type="ECO:0000313" key="2">
    <source>
        <dbReference type="Proteomes" id="UP000016924"/>
    </source>
</evidence>
<proteinExistence type="predicted"/>
<dbReference type="HOGENOM" id="CLU_1870000_0_0_1"/>
<organism evidence="1 2">
    <name type="scientific">Coniosporium apollinis (strain CBS 100218)</name>
    <name type="common">Rock-inhabiting black yeast</name>
    <dbReference type="NCBI Taxonomy" id="1168221"/>
    <lineage>
        <taxon>Eukaryota</taxon>
        <taxon>Fungi</taxon>
        <taxon>Dikarya</taxon>
        <taxon>Ascomycota</taxon>
        <taxon>Pezizomycotina</taxon>
        <taxon>Dothideomycetes</taxon>
        <taxon>Dothideomycetes incertae sedis</taxon>
        <taxon>Coniosporium</taxon>
    </lineage>
</organism>
<dbReference type="AlphaFoldDB" id="R7YR56"/>
<feature type="non-terminal residue" evidence="1">
    <location>
        <position position="137"/>
    </location>
</feature>
<name>R7YR56_CONA1</name>
<dbReference type="EMBL" id="JH767567">
    <property type="protein sequence ID" value="EON64348.1"/>
    <property type="molecule type" value="Genomic_DNA"/>
</dbReference>
<sequence>MARESRSTAKGKARYYNRIRRNTGCEIEYLIPNTLQKKDTDGKAGPLATAILQTLAVASFVEKDPETLRGTIAQAVESKTGRNLAARYLNKPWILRVDCDWVLEQCCQRNGKTVEWAKDRAKKHKDYKPYLGAADSD</sequence>
<reference evidence="2" key="1">
    <citation type="submission" date="2012-06" db="EMBL/GenBank/DDBJ databases">
        <title>The genome sequence of Coniosporium apollinis CBS 100218.</title>
        <authorList>
            <consortium name="The Broad Institute Genome Sequencing Platform"/>
            <person name="Cuomo C."/>
            <person name="Gorbushina A."/>
            <person name="Noack S."/>
            <person name="Walker B."/>
            <person name="Young S.K."/>
            <person name="Zeng Q."/>
            <person name="Gargeya S."/>
            <person name="Fitzgerald M."/>
            <person name="Haas B."/>
            <person name="Abouelleil A."/>
            <person name="Alvarado L."/>
            <person name="Arachchi H.M."/>
            <person name="Berlin A.M."/>
            <person name="Chapman S.B."/>
            <person name="Goldberg J."/>
            <person name="Griggs A."/>
            <person name="Gujja S."/>
            <person name="Hansen M."/>
            <person name="Howarth C."/>
            <person name="Imamovic A."/>
            <person name="Larimer J."/>
            <person name="McCowan C."/>
            <person name="Montmayeur A."/>
            <person name="Murphy C."/>
            <person name="Neiman D."/>
            <person name="Pearson M."/>
            <person name="Priest M."/>
            <person name="Roberts A."/>
            <person name="Saif S."/>
            <person name="Shea T."/>
            <person name="Sisk P."/>
            <person name="Sykes S."/>
            <person name="Wortman J."/>
            <person name="Nusbaum C."/>
            <person name="Birren B."/>
        </authorList>
    </citation>
    <scope>NUCLEOTIDE SEQUENCE [LARGE SCALE GENOMIC DNA]</scope>
    <source>
        <strain evidence="2">CBS 100218</strain>
    </source>
</reference>